<proteinExistence type="predicted"/>
<accession>A0ABW4X2E7</accession>
<sequence>MKYKNHEKGLLASLLITMILGTSFSQSKRKKNHFSLIVGSCFKSDTVDVSINGQKLVRNEVVESNFSTGITQLSVYQNDKGLWVLKKNKRTNLGRLDVNKTFAVDIKINGVTTSKSVDLRKGRILILDNCYAESKAGKPERTVTVQQHKRTVVLE</sequence>
<reference evidence="2" key="1">
    <citation type="journal article" date="2019" name="Int. J. Syst. Evol. Microbiol.">
        <title>The Global Catalogue of Microorganisms (GCM) 10K type strain sequencing project: providing services to taxonomists for standard genome sequencing and annotation.</title>
        <authorList>
            <consortium name="The Broad Institute Genomics Platform"/>
            <consortium name="The Broad Institute Genome Sequencing Center for Infectious Disease"/>
            <person name="Wu L."/>
            <person name="Ma J."/>
        </authorList>
    </citation>
    <scope>NUCLEOTIDE SEQUENCE [LARGE SCALE GENOMIC DNA]</scope>
    <source>
        <strain evidence="2">JCM 16545</strain>
    </source>
</reference>
<evidence type="ECO:0000313" key="2">
    <source>
        <dbReference type="Proteomes" id="UP001597369"/>
    </source>
</evidence>
<comment type="caution">
    <text evidence="1">The sequence shown here is derived from an EMBL/GenBank/DDBJ whole genome shotgun (WGS) entry which is preliminary data.</text>
</comment>
<protein>
    <recommendedName>
        <fullName evidence="3">Auto-transporter adhesin head GIN domain-containing protein</fullName>
    </recommendedName>
</protein>
<name>A0ABW4X2E7_9BACT</name>
<dbReference type="EMBL" id="JBHUHV010000045">
    <property type="protein sequence ID" value="MFD2068145.1"/>
    <property type="molecule type" value="Genomic_DNA"/>
</dbReference>
<evidence type="ECO:0000313" key="1">
    <source>
        <dbReference type="EMBL" id="MFD2068145.1"/>
    </source>
</evidence>
<keyword evidence="2" id="KW-1185">Reference proteome</keyword>
<evidence type="ECO:0008006" key="3">
    <source>
        <dbReference type="Google" id="ProtNLM"/>
    </source>
</evidence>
<organism evidence="1 2">
    <name type="scientific">Pontibacter silvestris</name>
    <dbReference type="NCBI Taxonomy" id="2305183"/>
    <lineage>
        <taxon>Bacteria</taxon>
        <taxon>Pseudomonadati</taxon>
        <taxon>Bacteroidota</taxon>
        <taxon>Cytophagia</taxon>
        <taxon>Cytophagales</taxon>
        <taxon>Hymenobacteraceae</taxon>
        <taxon>Pontibacter</taxon>
    </lineage>
</organism>
<gene>
    <name evidence="1" type="ORF">ACFSKU_14725</name>
</gene>
<dbReference type="RefSeq" id="WP_229963118.1">
    <property type="nucleotide sequence ID" value="NZ_JAJJWI010000055.1"/>
</dbReference>
<dbReference type="Proteomes" id="UP001597369">
    <property type="component" value="Unassembled WGS sequence"/>
</dbReference>